<dbReference type="AlphaFoldDB" id="A0AAE2V369"/>
<name>A0AAE2V369_CLOBE</name>
<evidence type="ECO:0000313" key="1">
    <source>
        <dbReference type="EMBL" id="MBF7812202.1"/>
    </source>
</evidence>
<accession>A0AAE2V369</accession>
<reference evidence="1" key="1">
    <citation type="submission" date="2020-11" db="EMBL/GenBank/DDBJ databases">
        <authorList>
            <person name="Thieme N."/>
            <person name="Liebl W."/>
            <person name="Zverlov V."/>
        </authorList>
    </citation>
    <scope>NUCLEOTIDE SEQUENCE</scope>
    <source>
        <strain evidence="1">NT08</strain>
    </source>
</reference>
<proteinExistence type="predicted"/>
<dbReference type="Proteomes" id="UP000631418">
    <property type="component" value="Unassembled WGS sequence"/>
</dbReference>
<dbReference type="RefSeq" id="WP_011968933.1">
    <property type="nucleotide sequence ID" value="NZ_CP073279.1"/>
</dbReference>
<evidence type="ECO:0000313" key="2">
    <source>
        <dbReference type="Proteomes" id="UP000631418"/>
    </source>
</evidence>
<comment type="caution">
    <text evidence="1">The sequence shown here is derived from an EMBL/GenBank/DDBJ whole genome shotgun (WGS) entry which is preliminary data.</text>
</comment>
<dbReference type="EMBL" id="JADOEF010000004">
    <property type="protein sequence ID" value="MBF7812202.1"/>
    <property type="molecule type" value="Genomic_DNA"/>
</dbReference>
<gene>
    <name evidence="1" type="ORF">IS491_26805</name>
</gene>
<sequence length="77" mass="8813">MNIIIIVIVSIVLVIGIPLSISKDIKYKEKHNFQCTKCSYVYDIIENQSNSFRILGKLHVKCPKCGKYSLVKIVNKE</sequence>
<organism evidence="1 2">
    <name type="scientific">Clostridium beijerinckii</name>
    <name type="common">Clostridium MP</name>
    <dbReference type="NCBI Taxonomy" id="1520"/>
    <lineage>
        <taxon>Bacteria</taxon>
        <taxon>Bacillati</taxon>
        <taxon>Bacillota</taxon>
        <taxon>Clostridia</taxon>
        <taxon>Eubacteriales</taxon>
        <taxon>Clostridiaceae</taxon>
        <taxon>Clostridium</taxon>
    </lineage>
</organism>
<protein>
    <submittedName>
        <fullName evidence="1">Uncharacterized protein</fullName>
    </submittedName>
</protein>